<proteinExistence type="predicted"/>
<dbReference type="AlphaFoldDB" id="A0AAF1B8M8"/>
<name>A0AAF1B8M8_DAUCS</name>
<dbReference type="SUPFAM" id="SSF47576">
    <property type="entry name" value="Calponin-homology domain, CH-domain"/>
    <property type="match status" value="1"/>
</dbReference>
<evidence type="ECO:0000313" key="2">
    <source>
        <dbReference type="Proteomes" id="UP000077755"/>
    </source>
</evidence>
<dbReference type="EMBL" id="CP093349">
    <property type="protein sequence ID" value="WOH08783.1"/>
    <property type="molecule type" value="Genomic_DNA"/>
</dbReference>
<protein>
    <submittedName>
        <fullName evidence="1">Uncharacterized protein</fullName>
    </submittedName>
</protein>
<evidence type="ECO:0000313" key="1">
    <source>
        <dbReference type="EMBL" id="WOH08783.1"/>
    </source>
</evidence>
<keyword evidence="2" id="KW-1185">Reference proteome</keyword>
<organism evidence="1 2">
    <name type="scientific">Daucus carota subsp. sativus</name>
    <name type="common">Carrot</name>
    <dbReference type="NCBI Taxonomy" id="79200"/>
    <lineage>
        <taxon>Eukaryota</taxon>
        <taxon>Viridiplantae</taxon>
        <taxon>Streptophyta</taxon>
        <taxon>Embryophyta</taxon>
        <taxon>Tracheophyta</taxon>
        <taxon>Spermatophyta</taxon>
        <taxon>Magnoliopsida</taxon>
        <taxon>eudicotyledons</taxon>
        <taxon>Gunneridae</taxon>
        <taxon>Pentapetalae</taxon>
        <taxon>asterids</taxon>
        <taxon>campanulids</taxon>
        <taxon>Apiales</taxon>
        <taxon>Apiaceae</taxon>
        <taxon>Apioideae</taxon>
        <taxon>Scandiceae</taxon>
        <taxon>Daucinae</taxon>
        <taxon>Daucus</taxon>
        <taxon>Daucus sect. Daucus</taxon>
    </lineage>
</organism>
<reference evidence="1" key="2">
    <citation type="submission" date="2022-03" db="EMBL/GenBank/DDBJ databases">
        <title>Draft title - Genomic analysis of global carrot germplasm unveils the trajectory of domestication and the origin of high carotenoid orange carrot.</title>
        <authorList>
            <person name="Iorizzo M."/>
            <person name="Ellison S."/>
            <person name="Senalik D."/>
            <person name="Macko-Podgorni A."/>
            <person name="Grzebelus D."/>
            <person name="Bostan H."/>
            <person name="Rolling W."/>
            <person name="Curaba J."/>
            <person name="Simon P."/>
        </authorList>
    </citation>
    <scope>NUCLEOTIDE SEQUENCE</scope>
    <source>
        <tissue evidence="1">Leaf</tissue>
    </source>
</reference>
<gene>
    <name evidence="1" type="ORF">DCAR_0728231</name>
</gene>
<dbReference type="Gene3D" id="1.10.418.10">
    <property type="entry name" value="Calponin-like domain"/>
    <property type="match status" value="1"/>
</dbReference>
<dbReference type="InterPro" id="IPR036872">
    <property type="entry name" value="CH_dom_sf"/>
</dbReference>
<dbReference type="Proteomes" id="UP000077755">
    <property type="component" value="Chromosome 7"/>
</dbReference>
<sequence length="91" mass="10145">MDEKTGYEKEDGAAYAHLLTALAPELGSKTVLATDDPTERANLIVEQAENMDCKRYFAFVAENFQHRTPSPLEVNELMKVDQVLEPKNCSG</sequence>
<accession>A0AAF1B8M8</accession>
<reference evidence="1" key="1">
    <citation type="journal article" date="2016" name="Nat. Genet.">
        <title>A high-quality carrot genome assembly provides new insights into carotenoid accumulation and asterid genome evolution.</title>
        <authorList>
            <person name="Iorizzo M."/>
            <person name="Ellison S."/>
            <person name="Senalik D."/>
            <person name="Zeng P."/>
            <person name="Satapoomin P."/>
            <person name="Huang J."/>
            <person name="Bowman M."/>
            <person name="Iovene M."/>
            <person name="Sanseverino W."/>
            <person name="Cavagnaro P."/>
            <person name="Yildiz M."/>
            <person name="Macko-Podgorni A."/>
            <person name="Moranska E."/>
            <person name="Grzebelus E."/>
            <person name="Grzebelus D."/>
            <person name="Ashrafi H."/>
            <person name="Zheng Z."/>
            <person name="Cheng S."/>
            <person name="Spooner D."/>
            <person name="Van Deynze A."/>
            <person name="Simon P."/>
        </authorList>
    </citation>
    <scope>NUCLEOTIDE SEQUENCE</scope>
    <source>
        <tissue evidence="1">Leaf</tissue>
    </source>
</reference>